<accession>A0A9X1Q0B5</accession>
<name>A0A9X1Q0B5_STRM4</name>
<dbReference type="Proteomes" id="UP001139384">
    <property type="component" value="Unassembled WGS sequence"/>
</dbReference>
<feature type="region of interest" description="Disordered" evidence="1">
    <location>
        <begin position="50"/>
        <end position="76"/>
    </location>
</feature>
<gene>
    <name evidence="2" type="ORF">L0P92_24290</name>
</gene>
<evidence type="ECO:0000313" key="3">
    <source>
        <dbReference type="Proteomes" id="UP001139384"/>
    </source>
</evidence>
<comment type="caution">
    <text evidence="2">The sequence shown here is derived from an EMBL/GenBank/DDBJ whole genome shotgun (WGS) entry which is preliminary data.</text>
</comment>
<dbReference type="RefSeq" id="WP_234764998.1">
    <property type="nucleotide sequence ID" value="NZ_JAKEIP010000110.1"/>
</dbReference>
<evidence type="ECO:0000256" key="1">
    <source>
        <dbReference type="SAM" id="MobiDB-lite"/>
    </source>
</evidence>
<organism evidence="2 3">
    <name type="scientific">Streptomyces muensis</name>
    <dbReference type="NCBI Taxonomy" id="1077944"/>
    <lineage>
        <taxon>Bacteria</taxon>
        <taxon>Bacillati</taxon>
        <taxon>Actinomycetota</taxon>
        <taxon>Actinomycetes</taxon>
        <taxon>Kitasatosporales</taxon>
        <taxon>Streptomycetaceae</taxon>
        <taxon>Streptomyces</taxon>
    </lineage>
</organism>
<proteinExistence type="predicted"/>
<keyword evidence="3" id="KW-1185">Reference proteome</keyword>
<dbReference type="AlphaFoldDB" id="A0A9X1Q0B5"/>
<reference evidence="2" key="1">
    <citation type="submission" date="2022-01" db="EMBL/GenBank/DDBJ databases">
        <title>Draft Genome Sequences of Seven Type Strains of the Genus Streptomyces.</title>
        <authorList>
            <person name="Aziz S."/>
            <person name="Coretto E."/>
            <person name="Chronakova A."/>
            <person name="Sproer C."/>
            <person name="Huber K."/>
            <person name="Nouioui I."/>
            <person name="Gross H."/>
        </authorList>
    </citation>
    <scope>NUCLEOTIDE SEQUENCE</scope>
    <source>
        <strain evidence="2">DSM 103493</strain>
    </source>
</reference>
<dbReference type="EMBL" id="JAKEIP010000110">
    <property type="protein sequence ID" value="MCF1596662.1"/>
    <property type="molecule type" value="Genomic_DNA"/>
</dbReference>
<protein>
    <submittedName>
        <fullName evidence="2">Uncharacterized protein</fullName>
    </submittedName>
</protein>
<evidence type="ECO:0000313" key="2">
    <source>
        <dbReference type="EMBL" id="MCF1596662.1"/>
    </source>
</evidence>
<sequence>MSVILLVLVGVLVLAVGGCVCVVWASRGGPRWVRAVAAVTLGVGELVRRSGSSRRGSSSDASVLGGSDSGSGSDSN</sequence>